<evidence type="ECO:0000256" key="5">
    <source>
        <dbReference type="ARBA" id="ARBA00023136"/>
    </source>
</evidence>
<evidence type="ECO:0000313" key="8">
    <source>
        <dbReference type="EMBL" id="VAW25810.1"/>
    </source>
</evidence>
<dbReference type="PANTHER" id="PTHR22888:SF9">
    <property type="entry name" value="CYTOCHROME C OXIDASE SUBUNIT 2"/>
    <property type="match status" value="1"/>
</dbReference>
<dbReference type="GO" id="GO:0042773">
    <property type="term" value="P:ATP synthesis coupled electron transport"/>
    <property type="evidence" value="ECO:0007669"/>
    <property type="project" value="TreeGrafter"/>
</dbReference>
<dbReference type="GO" id="GO:0016020">
    <property type="term" value="C:membrane"/>
    <property type="evidence" value="ECO:0007669"/>
    <property type="project" value="UniProtKB-SubCell"/>
</dbReference>
<comment type="similarity">
    <text evidence="2">Belongs to the cytochrome c oxidase subunit 2 family.</text>
</comment>
<dbReference type="PROSITE" id="PS50999">
    <property type="entry name" value="COX2_TM"/>
    <property type="match status" value="1"/>
</dbReference>
<dbReference type="SUPFAM" id="SSF81464">
    <property type="entry name" value="Cytochrome c oxidase subunit II-like, transmembrane region"/>
    <property type="match status" value="1"/>
</dbReference>
<feature type="transmembrane region" description="Helical" evidence="6">
    <location>
        <begin position="88"/>
        <end position="110"/>
    </location>
</feature>
<feature type="transmembrane region" description="Helical" evidence="6">
    <location>
        <begin position="131"/>
        <end position="152"/>
    </location>
</feature>
<keyword evidence="8" id="KW-0560">Oxidoreductase</keyword>
<feature type="transmembrane region" description="Helical" evidence="6">
    <location>
        <begin position="44"/>
        <end position="68"/>
    </location>
</feature>
<accession>A0A3B0U9T3</accession>
<organism evidence="8">
    <name type="scientific">hydrothermal vent metagenome</name>
    <dbReference type="NCBI Taxonomy" id="652676"/>
    <lineage>
        <taxon>unclassified sequences</taxon>
        <taxon>metagenomes</taxon>
        <taxon>ecological metagenomes</taxon>
    </lineage>
</organism>
<evidence type="ECO:0000256" key="6">
    <source>
        <dbReference type="SAM" id="Phobius"/>
    </source>
</evidence>
<dbReference type="Gene3D" id="1.10.287.90">
    <property type="match status" value="1"/>
</dbReference>
<evidence type="ECO:0000259" key="7">
    <source>
        <dbReference type="PROSITE" id="PS50999"/>
    </source>
</evidence>
<dbReference type="InterPro" id="IPR036257">
    <property type="entry name" value="Cyt_c_oxidase_su2_TM_sf"/>
</dbReference>
<evidence type="ECO:0000256" key="2">
    <source>
        <dbReference type="ARBA" id="ARBA00007866"/>
    </source>
</evidence>
<evidence type="ECO:0000256" key="4">
    <source>
        <dbReference type="ARBA" id="ARBA00022989"/>
    </source>
</evidence>
<feature type="domain" description="Cytochrome oxidase subunit II transmembrane region profile" evidence="7">
    <location>
        <begin position="59"/>
        <end position="159"/>
    </location>
</feature>
<dbReference type="InterPro" id="IPR011759">
    <property type="entry name" value="Cyt_c_oxidase_su2_TM_dom"/>
</dbReference>
<evidence type="ECO:0000256" key="3">
    <source>
        <dbReference type="ARBA" id="ARBA00022692"/>
    </source>
</evidence>
<sequence length="198" mass="22157">MQNLLLGASVAVALIVLFMIYKLATLINVAKGSRTDQEAGSNNINAILMLAFLIIGGVAATWSAIVYFDLMNMPVASEHGVKTDSMFWITMWITGAAFVITHILLFYFAFKYRYKKDAKALYYPDNHKLELIWTIVPAVVLTILIGYGLTVWNDITDTAPEQAEVVEVMGAQFAWRVRYPGADNALGKYDYRKIDDSN</sequence>
<keyword evidence="5 6" id="KW-0472">Membrane</keyword>
<dbReference type="AlphaFoldDB" id="A0A3B0U9T3"/>
<keyword evidence="4 6" id="KW-1133">Transmembrane helix</keyword>
<dbReference type="GO" id="GO:0004129">
    <property type="term" value="F:cytochrome-c oxidase activity"/>
    <property type="evidence" value="ECO:0007669"/>
    <property type="project" value="InterPro"/>
</dbReference>
<keyword evidence="3 6" id="KW-0812">Transmembrane</keyword>
<dbReference type="GO" id="GO:0016491">
    <property type="term" value="F:oxidoreductase activity"/>
    <property type="evidence" value="ECO:0007669"/>
    <property type="project" value="UniProtKB-KW"/>
</dbReference>
<name>A0A3B0U9T3_9ZZZZ</name>
<evidence type="ECO:0000256" key="1">
    <source>
        <dbReference type="ARBA" id="ARBA00004141"/>
    </source>
</evidence>
<dbReference type="PANTHER" id="PTHR22888">
    <property type="entry name" value="CYTOCHROME C OXIDASE, SUBUNIT II"/>
    <property type="match status" value="1"/>
</dbReference>
<gene>
    <name evidence="8" type="ORF">MNBD_BACTEROID06-208</name>
</gene>
<feature type="non-terminal residue" evidence="8">
    <location>
        <position position="198"/>
    </location>
</feature>
<protein>
    <submittedName>
        <fullName evidence="8">Alternative cytochrome c oxidase polypeptide CoxM</fullName>
        <ecNumber evidence="8">1.9.3.1</ecNumber>
    </submittedName>
</protein>
<proteinExistence type="inferred from homology"/>
<dbReference type="Pfam" id="PF02790">
    <property type="entry name" value="COX2_TM"/>
    <property type="match status" value="1"/>
</dbReference>
<feature type="transmembrane region" description="Helical" evidence="6">
    <location>
        <begin position="6"/>
        <end position="24"/>
    </location>
</feature>
<dbReference type="EC" id="1.9.3.1" evidence="8"/>
<dbReference type="EMBL" id="UOES01000022">
    <property type="protein sequence ID" value="VAW25810.1"/>
    <property type="molecule type" value="Genomic_DNA"/>
</dbReference>
<dbReference type="InterPro" id="IPR045187">
    <property type="entry name" value="CcO_II"/>
</dbReference>
<comment type="subcellular location">
    <subcellularLocation>
        <location evidence="1">Membrane</location>
        <topology evidence="1">Multi-pass membrane protein</topology>
    </subcellularLocation>
</comment>
<reference evidence="8" key="1">
    <citation type="submission" date="2018-06" db="EMBL/GenBank/DDBJ databases">
        <authorList>
            <person name="Zhirakovskaya E."/>
        </authorList>
    </citation>
    <scope>NUCLEOTIDE SEQUENCE</scope>
</reference>